<feature type="short sequence motif" description="Important for interaction with partner proteins" evidence="2">
    <location>
        <begin position="155"/>
        <end position="160"/>
    </location>
</feature>
<feature type="compositionally biased region" description="Basic and acidic residues" evidence="4">
    <location>
        <begin position="106"/>
        <end position="127"/>
    </location>
</feature>
<protein>
    <recommendedName>
        <fullName evidence="2 3">Single-stranded DNA-binding protein</fullName>
        <shortName evidence="2">SSB</shortName>
    </recommendedName>
</protein>
<dbReference type="PANTHER" id="PTHR10302">
    <property type="entry name" value="SINGLE-STRANDED DNA-BINDING PROTEIN"/>
    <property type="match status" value="1"/>
</dbReference>
<accession>A0A150M910</accession>
<dbReference type="Gene3D" id="2.40.50.140">
    <property type="entry name" value="Nucleic acid-binding proteins"/>
    <property type="match status" value="1"/>
</dbReference>
<dbReference type="RefSeq" id="WP_061567652.1">
    <property type="nucleotide sequence ID" value="NZ_LQYV01000138.1"/>
</dbReference>
<dbReference type="PATRIC" id="fig|1422.18.peg.1805"/>
<keyword evidence="2" id="KW-0234">DNA repair</keyword>
<reference evidence="5 6" key="1">
    <citation type="submission" date="2016-01" db="EMBL/GenBank/DDBJ databases">
        <title>Draft Genome Sequences of Seven Thermophilic Sporeformers Isolated from Foods.</title>
        <authorList>
            <person name="Berendsen E.M."/>
            <person name="Wells-Bennik M.H."/>
            <person name="Krawcyk A.O."/>
            <person name="De Jong A."/>
            <person name="Holsappel S."/>
            <person name="Eijlander R.T."/>
            <person name="Kuipers O.P."/>
        </authorList>
    </citation>
    <scope>NUCLEOTIDE SEQUENCE [LARGE SCALE GENOMIC DNA]</scope>
    <source>
        <strain evidence="5 6">B4109</strain>
    </source>
</reference>
<dbReference type="CDD" id="cd04496">
    <property type="entry name" value="SSB_OBF"/>
    <property type="match status" value="1"/>
</dbReference>
<dbReference type="EMBL" id="LQYV01000138">
    <property type="protein sequence ID" value="KYD21027.1"/>
    <property type="molecule type" value="Genomic_DNA"/>
</dbReference>
<sequence>MINRATIVGRLTADVDLKYTANGNAVASFTLAVQRPFVNQQNEREVDFIQCVAWRKTAENLANYTKKGSLIAVDGRIQTRNYEKEGRRVYVTEVVADSVQFISRPEGARSGDRQQSKGEYAAQKKDASTGAREAFSKPPQDDDLFFNGEPIEFNDEDLPF</sequence>
<comment type="subunit">
    <text evidence="2">Homotetramer.</text>
</comment>
<dbReference type="SUPFAM" id="SSF50249">
    <property type="entry name" value="Nucleic acid-binding proteins"/>
    <property type="match status" value="1"/>
</dbReference>
<dbReference type="InterPro" id="IPR011344">
    <property type="entry name" value="ssDNA-bd"/>
</dbReference>
<dbReference type="NCBIfam" id="TIGR00621">
    <property type="entry name" value="ssb"/>
    <property type="match status" value="1"/>
</dbReference>
<dbReference type="Pfam" id="PF00436">
    <property type="entry name" value="SSB"/>
    <property type="match status" value="1"/>
</dbReference>
<evidence type="ECO:0000256" key="1">
    <source>
        <dbReference type="ARBA" id="ARBA00023125"/>
    </source>
</evidence>
<keyword evidence="2" id="KW-0235">DNA replication</keyword>
<evidence type="ECO:0000256" key="2">
    <source>
        <dbReference type="HAMAP-Rule" id="MF_00984"/>
    </source>
</evidence>
<dbReference type="AlphaFoldDB" id="A0A150M910"/>
<evidence type="ECO:0000256" key="4">
    <source>
        <dbReference type="SAM" id="MobiDB-lite"/>
    </source>
</evidence>
<dbReference type="GO" id="GO:0006310">
    <property type="term" value="P:DNA recombination"/>
    <property type="evidence" value="ECO:0007669"/>
    <property type="project" value="UniProtKB-UniRule"/>
</dbReference>
<dbReference type="Proteomes" id="UP000075424">
    <property type="component" value="Unassembled WGS sequence"/>
</dbReference>
<dbReference type="InterPro" id="IPR000424">
    <property type="entry name" value="Primosome_PriB/ssb"/>
</dbReference>
<gene>
    <name evidence="5" type="ORF">B4109_3232</name>
</gene>
<dbReference type="GO" id="GO:0006281">
    <property type="term" value="P:DNA repair"/>
    <property type="evidence" value="ECO:0007669"/>
    <property type="project" value="UniProtKB-UniRule"/>
</dbReference>
<keyword evidence="2" id="KW-0227">DNA damage</keyword>
<comment type="caution">
    <text evidence="5">The sequence shown here is derived from an EMBL/GenBank/DDBJ whole genome shotgun (WGS) entry which is preliminary data.</text>
</comment>
<keyword evidence="1 2" id="KW-0238">DNA-binding</keyword>
<dbReference type="InterPro" id="IPR012340">
    <property type="entry name" value="NA-bd_OB-fold"/>
</dbReference>
<evidence type="ECO:0000313" key="5">
    <source>
        <dbReference type="EMBL" id="KYD21027.1"/>
    </source>
</evidence>
<dbReference type="GO" id="GO:0009295">
    <property type="term" value="C:nucleoid"/>
    <property type="evidence" value="ECO:0007669"/>
    <property type="project" value="TreeGrafter"/>
</dbReference>
<comment type="caution">
    <text evidence="2">Lacks conserved residue(s) required for the propagation of feature annotation.</text>
</comment>
<evidence type="ECO:0000313" key="6">
    <source>
        <dbReference type="Proteomes" id="UP000075424"/>
    </source>
</evidence>
<dbReference type="GO" id="GO:0006260">
    <property type="term" value="P:DNA replication"/>
    <property type="evidence" value="ECO:0007669"/>
    <property type="project" value="UniProtKB-UniRule"/>
</dbReference>
<dbReference type="PROSITE" id="PS50935">
    <property type="entry name" value="SSB"/>
    <property type="match status" value="1"/>
</dbReference>
<dbReference type="GO" id="GO:0003697">
    <property type="term" value="F:single-stranded DNA binding"/>
    <property type="evidence" value="ECO:0007669"/>
    <property type="project" value="UniProtKB-UniRule"/>
</dbReference>
<proteinExistence type="inferred from homology"/>
<dbReference type="HAMAP" id="MF_00984">
    <property type="entry name" value="SSB"/>
    <property type="match status" value="1"/>
</dbReference>
<evidence type="ECO:0000256" key="3">
    <source>
        <dbReference type="PIRNR" id="PIRNR002070"/>
    </source>
</evidence>
<feature type="region of interest" description="Disordered" evidence="4">
    <location>
        <begin position="105"/>
        <end position="160"/>
    </location>
</feature>
<comment type="function">
    <text evidence="2">Plays an important role in DNA replication, recombination and repair. Binds to ssDNA and to an array of partner proteins to recruit them to their sites of action during DNA metabolism.</text>
</comment>
<organism evidence="5 6">
    <name type="scientific">Geobacillus stearothermophilus</name>
    <name type="common">Bacillus stearothermophilus</name>
    <dbReference type="NCBI Taxonomy" id="1422"/>
    <lineage>
        <taxon>Bacteria</taxon>
        <taxon>Bacillati</taxon>
        <taxon>Bacillota</taxon>
        <taxon>Bacilli</taxon>
        <taxon>Bacillales</taxon>
        <taxon>Anoxybacillaceae</taxon>
        <taxon>Geobacillus</taxon>
    </lineage>
</organism>
<dbReference type="PANTHER" id="PTHR10302:SF27">
    <property type="entry name" value="SINGLE-STRANDED DNA-BINDING PROTEIN"/>
    <property type="match status" value="1"/>
</dbReference>
<keyword evidence="2" id="KW-0233">DNA recombination</keyword>
<dbReference type="PIRSF" id="PIRSF002070">
    <property type="entry name" value="SSB"/>
    <property type="match status" value="1"/>
</dbReference>
<name>A0A150M910_GEOSE</name>